<organism evidence="1 2">
    <name type="scientific">Ceratodon purpureus</name>
    <name type="common">Fire moss</name>
    <name type="synonym">Dicranum purpureum</name>
    <dbReference type="NCBI Taxonomy" id="3225"/>
    <lineage>
        <taxon>Eukaryota</taxon>
        <taxon>Viridiplantae</taxon>
        <taxon>Streptophyta</taxon>
        <taxon>Embryophyta</taxon>
        <taxon>Bryophyta</taxon>
        <taxon>Bryophytina</taxon>
        <taxon>Bryopsida</taxon>
        <taxon>Dicranidae</taxon>
        <taxon>Pseudoditrichales</taxon>
        <taxon>Ditrichaceae</taxon>
        <taxon>Ceratodon</taxon>
    </lineage>
</organism>
<sequence length="146" mass="15913">MPDPGPHQQPPSCDVAEQVDAPDEVAALGQNPHDASYILDPAPASYTLDDSSMLDEDHAPSENLEYNWWEVLGELIEDNPNRALGNESSDLFPLALSTDRFGTMNSDPGPDNFDCDEETSDIDKELAAEADRLIASADGLHELFLD</sequence>
<proteinExistence type="predicted"/>
<dbReference type="Proteomes" id="UP000822688">
    <property type="component" value="Chromosome 2"/>
</dbReference>
<gene>
    <name evidence="1" type="ORF">KC19_2G232400</name>
</gene>
<reference evidence="1" key="1">
    <citation type="submission" date="2020-06" db="EMBL/GenBank/DDBJ databases">
        <title>WGS assembly of Ceratodon purpureus strain R40.</title>
        <authorList>
            <person name="Carey S.B."/>
            <person name="Jenkins J."/>
            <person name="Shu S."/>
            <person name="Lovell J.T."/>
            <person name="Sreedasyam A."/>
            <person name="Maumus F."/>
            <person name="Tiley G.P."/>
            <person name="Fernandez-Pozo N."/>
            <person name="Barry K."/>
            <person name="Chen C."/>
            <person name="Wang M."/>
            <person name="Lipzen A."/>
            <person name="Daum C."/>
            <person name="Saski C.A."/>
            <person name="Payton A.C."/>
            <person name="Mcbreen J.C."/>
            <person name="Conrad R.E."/>
            <person name="Kollar L.M."/>
            <person name="Olsson S."/>
            <person name="Huttunen S."/>
            <person name="Landis J.B."/>
            <person name="Wickett N.J."/>
            <person name="Johnson M.G."/>
            <person name="Rensing S.A."/>
            <person name="Grimwood J."/>
            <person name="Schmutz J."/>
            <person name="Mcdaniel S.F."/>
        </authorList>
    </citation>
    <scope>NUCLEOTIDE SEQUENCE</scope>
    <source>
        <strain evidence="1">R40</strain>
    </source>
</reference>
<evidence type="ECO:0000313" key="2">
    <source>
        <dbReference type="Proteomes" id="UP000822688"/>
    </source>
</evidence>
<dbReference type="EMBL" id="CM026422">
    <property type="protein sequence ID" value="KAG0588302.1"/>
    <property type="molecule type" value="Genomic_DNA"/>
</dbReference>
<keyword evidence="2" id="KW-1185">Reference proteome</keyword>
<accession>A0A8T0IZ95</accession>
<dbReference type="AlphaFoldDB" id="A0A8T0IZ95"/>
<evidence type="ECO:0000313" key="1">
    <source>
        <dbReference type="EMBL" id="KAG0588302.1"/>
    </source>
</evidence>
<protein>
    <submittedName>
        <fullName evidence="1">Uncharacterized protein</fullName>
    </submittedName>
</protein>
<comment type="caution">
    <text evidence="1">The sequence shown here is derived from an EMBL/GenBank/DDBJ whole genome shotgun (WGS) entry which is preliminary data.</text>
</comment>
<name>A0A8T0IZ95_CERPU</name>